<evidence type="ECO:0000313" key="2">
    <source>
        <dbReference type="EMBL" id="CEK64352.1"/>
    </source>
</evidence>
<dbReference type="PANTHER" id="PTHR46270">
    <property type="entry name" value="ARMADILLO-TYPE FOLD-RELATED"/>
    <property type="match status" value="1"/>
</dbReference>
<feature type="domain" description="TIR" evidence="1">
    <location>
        <begin position="32"/>
        <end position="151"/>
    </location>
</feature>
<name>A0A0B6Z7J1_9EUPU</name>
<protein>
    <recommendedName>
        <fullName evidence="1">TIR domain-containing protein</fullName>
    </recommendedName>
</protein>
<dbReference type="SUPFAM" id="SSF52200">
    <property type="entry name" value="Toll/Interleukin receptor TIR domain"/>
    <property type="match status" value="1"/>
</dbReference>
<dbReference type="PANTHER" id="PTHR46270:SF2">
    <property type="entry name" value="TIR DOMAIN-CONTAINING PROTEIN"/>
    <property type="match status" value="1"/>
</dbReference>
<dbReference type="InterPro" id="IPR035897">
    <property type="entry name" value="Toll_tir_struct_dom_sf"/>
</dbReference>
<dbReference type="EMBL" id="HACG01017487">
    <property type="protein sequence ID" value="CEK64352.1"/>
    <property type="molecule type" value="Transcribed_RNA"/>
</dbReference>
<dbReference type="InterPro" id="IPR000157">
    <property type="entry name" value="TIR_dom"/>
</dbReference>
<feature type="non-terminal residue" evidence="2">
    <location>
        <position position="1"/>
    </location>
</feature>
<evidence type="ECO:0000259" key="1">
    <source>
        <dbReference type="Pfam" id="PF13676"/>
    </source>
</evidence>
<dbReference type="GO" id="GO:0007165">
    <property type="term" value="P:signal transduction"/>
    <property type="evidence" value="ECO:0007669"/>
    <property type="project" value="InterPro"/>
</dbReference>
<dbReference type="Gene3D" id="3.40.50.10140">
    <property type="entry name" value="Toll/interleukin-1 receptor homology (TIR) domain"/>
    <property type="match status" value="1"/>
</dbReference>
<dbReference type="Pfam" id="PF13676">
    <property type="entry name" value="TIR_2"/>
    <property type="match status" value="1"/>
</dbReference>
<organism evidence="2">
    <name type="scientific">Arion vulgaris</name>
    <dbReference type="NCBI Taxonomy" id="1028688"/>
    <lineage>
        <taxon>Eukaryota</taxon>
        <taxon>Metazoa</taxon>
        <taxon>Spiralia</taxon>
        <taxon>Lophotrochozoa</taxon>
        <taxon>Mollusca</taxon>
        <taxon>Gastropoda</taxon>
        <taxon>Heterobranchia</taxon>
        <taxon>Euthyneura</taxon>
        <taxon>Panpulmonata</taxon>
        <taxon>Eupulmonata</taxon>
        <taxon>Stylommatophora</taxon>
        <taxon>Helicina</taxon>
        <taxon>Arionoidea</taxon>
        <taxon>Arionidae</taxon>
        <taxon>Arion</taxon>
    </lineage>
</organism>
<gene>
    <name evidence="2" type="primary">ORF51470</name>
</gene>
<proteinExistence type="predicted"/>
<accession>A0A0B6Z7J1</accession>
<reference evidence="2" key="1">
    <citation type="submission" date="2014-12" db="EMBL/GenBank/DDBJ databases">
        <title>Insight into the proteome of Arion vulgaris.</title>
        <authorList>
            <person name="Aradska J."/>
            <person name="Bulat T."/>
            <person name="Smidak R."/>
            <person name="Sarate P."/>
            <person name="Gangsoo J."/>
            <person name="Sialana F."/>
            <person name="Bilban M."/>
            <person name="Lubec G."/>
        </authorList>
    </citation>
    <scope>NUCLEOTIDE SEQUENCE</scope>
    <source>
        <tissue evidence="2">Skin</tissue>
    </source>
</reference>
<feature type="non-terminal residue" evidence="2">
    <location>
        <position position="154"/>
    </location>
</feature>
<dbReference type="AlphaFoldDB" id="A0A0B6Z7J1"/>
<sequence length="154" mass="17486">RKNVRGVLWLIKGDNDVLARDLPSSQKSKIHIVVSFSLSEKNLVKKLCTNLTTEGYKIWLDWEQTGTSSLHNMAKAIDNSALVLICISEKYKQSPACRTEAEYAMKIRKDNIFVMLQKNYSPDGWLAVALGAKSVYDFSGKYPFEKPLQDLLKE</sequence>